<protein>
    <submittedName>
        <fullName evidence="2">Oxidoreductase</fullName>
    </submittedName>
</protein>
<keyword evidence="3" id="KW-1185">Reference proteome</keyword>
<dbReference type="InterPro" id="IPR023210">
    <property type="entry name" value="NADP_OxRdtase_dom"/>
</dbReference>
<name>A0ABQ0ZG22_9BACT</name>
<dbReference type="InterPro" id="IPR036812">
    <property type="entry name" value="NAD(P)_OxRdtase_dom_sf"/>
</dbReference>
<dbReference type="CDD" id="cd19100">
    <property type="entry name" value="AKR_unchar"/>
    <property type="match status" value="1"/>
</dbReference>
<reference evidence="2 3" key="1">
    <citation type="submission" date="2019-10" db="EMBL/GenBank/DDBJ databases">
        <title>Prolixibacter strains distinguished by the presence of nitrate reductase genes were adept at nitrate-dependent anaerobic corrosion of metallic iron and carbon steel.</title>
        <authorList>
            <person name="Iino T."/>
            <person name="Shono N."/>
            <person name="Ito K."/>
            <person name="Nakamura R."/>
            <person name="Sueoka K."/>
            <person name="Harayama S."/>
            <person name="Ohkuma M."/>
        </authorList>
    </citation>
    <scope>NUCLEOTIDE SEQUENCE [LARGE SCALE GENOMIC DNA]</scope>
    <source>
        <strain evidence="2 3">MIC1-1</strain>
    </source>
</reference>
<evidence type="ECO:0000313" key="2">
    <source>
        <dbReference type="EMBL" id="GET20407.1"/>
    </source>
</evidence>
<dbReference type="Pfam" id="PF00248">
    <property type="entry name" value="Aldo_ket_red"/>
    <property type="match status" value="1"/>
</dbReference>
<dbReference type="InterPro" id="IPR053135">
    <property type="entry name" value="AKR2_Oxidoreductase"/>
</dbReference>
<dbReference type="SUPFAM" id="SSF51430">
    <property type="entry name" value="NAD(P)-linked oxidoreductase"/>
    <property type="match status" value="1"/>
</dbReference>
<comment type="caution">
    <text evidence="2">The sequence shown here is derived from an EMBL/GenBank/DDBJ whole genome shotgun (WGS) entry which is preliminary data.</text>
</comment>
<dbReference type="PANTHER" id="PTHR43312:SF1">
    <property type="entry name" value="NADP-DEPENDENT OXIDOREDUCTASE DOMAIN-CONTAINING PROTEIN"/>
    <property type="match status" value="1"/>
</dbReference>
<gene>
    <name evidence="2" type="ORF">JCM18694_06530</name>
</gene>
<organism evidence="2 3">
    <name type="scientific">Prolixibacter denitrificans</name>
    <dbReference type="NCBI Taxonomy" id="1541063"/>
    <lineage>
        <taxon>Bacteria</taxon>
        <taxon>Pseudomonadati</taxon>
        <taxon>Bacteroidota</taxon>
        <taxon>Bacteroidia</taxon>
        <taxon>Marinilabiliales</taxon>
        <taxon>Prolixibacteraceae</taxon>
        <taxon>Prolixibacter</taxon>
    </lineage>
</organism>
<dbReference type="EMBL" id="BLAU01000001">
    <property type="protein sequence ID" value="GET20407.1"/>
    <property type="molecule type" value="Genomic_DNA"/>
</dbReference>
<accession>A0ABQ0ZG22</accession>
<evidence type="ECO:0000313" key="3">
    <source>
        <dbReference type="Proteomes" id="UP000396862"/>
    </source>
</evidence>
<proteinExistence type="predicted"/>
<sequence>MTVVMKRRNFIKTTAGAVPLLSLFPADLAGMIRETPPGKIERRSLGKTGEKLSMLGFGGIVVMDATPQQASSRVSEAIDYGINYFDVAPSYGDAEIKLGPALQPYRKDVFLACKTTERSKDGARKELEQSLKRLKTDHLDLYQLHAVTTLDDVKQIFAPGGAMETFLAARNEGKVRFLGFSAHSVEAANALMDQYDFDTILFPVNYTTWYAGNFGPQVLERAHSKQMGILALKAMAKSPYPEGTTNKVPKCWYQPLTDPEEALMGLRFTLSHPVTAALPPGNEDLFKMALELSSRIKPLSAEEIKMMKEKGKAGTPIFQYPMA</sequence>
<dbReference type="Gene3D" id="3.20.20.100">
    <property type="entry name" value="NADP-dependent oxidoreductase domain"/>
    <property type="match status" value="1"/>
</dbReference>
<dbReference type="Proteomes" id="UP000396862">
    <property type="component" value="Unassembled WGS sequence"/>
</dbReference>
<evidence type="ECO:0000259" key="1">
    <source>
        <dbReference type="Pfam" id="PF00248"/>
    </source>
</evidence>
<dbReference type="PANTHER" id="PTHR43312">
    <property type="entry name" value="D-THREO-ALDOSE 1-DEHYDROGENASE"/>
    <property type="match status" value="1"/>
</dbReference>
<feature type="domain" description="NADP-dependent oxidoreductase" evidence="1">
    <location>
        <begin position="65"/>
        <end position="237"/>
    </location>
</feature>